<evidence type="ECO:0000313" key="9">
    <source>
        <dbReference type="Proteomes" id="UP001497516"/>
    </source>
</evidence>
<dbReference type="EMBL" id="OZ034813">
    <property type="protein sequence ID" value="CAL1357051.1"/>
    <property type="molecule type" value="Genomic_DNA"/>
</dbReference>
<accession>A0AAV2CLZ0</accession>
<evidence type="ECO:0000256" key="3">
    <source>
        <dbReference type="ARBA" id="ARBA00022737"/>
    </source>
</evidence>
<name>A0AAV2CLZ0_9ROSI</name>
<keyword evidence="9" id="KW-1185">Reference proteome</keyword>
<dbReference type="Gene3D" id="2.130.10.10">
    <property type="entry name" value="YVTN repeat-like/Quinoprotein amine dehydrogenase"/>
    <property type="match status" value="1"/>
</dbReference>
<dbReference type="PROSITE" id="PS50082">
    <property type="entry name" value="WD_REPEATS_2"/>
    <property type="match status" value="1"/>
</dbReference>
<evidence type="ECO:0000313" key="8">
    <source>
        <dbReference type="EMBL" id="CAL1357051.1"/>
    </source>
</evidence>
<reference evidence="8 9" key="1">
    <citation type="submission" date="2024-04" db="EMBL/GenBank/DDBJ databases">
        <authorList>
            <person name="Fracassetti M."/>
        </authorList>
    </citation>
    <scope>NUCLEOTIDE SEQUENCE [LARGE SCALE GENOMIC DNA]</scope>
</reference>
<dbReference type="InterPro" id="IPR019775">
    <property type="entry name" value="WD40_repeat_CS"/>
</dbReference>
<evidence type="ECO:0000256" key="2">
    <source>
        <dbReference type="ARBA" id="ARBA00022574"/>
    </source>
</evidence>
<evidence type="ECO:0000256" key="5">
    <source>
        <dbReference type="ARBA" id="ARBA00038344"/>
    </source>
</evidence>
<keyword evidence="2 6" id="KW-0853">WD repeat</keyword>
<dbReference type="AlphaFoldDB" id="A0AAV2CLZ0"/>
<evidence type="ECO:0000256" key="7">
    <source>
        <dbReference type="SAM" id="MobiDB-lite"/>
    </source>
</evidence>
<dbReference type="InterPro" id="IPR051865">
    <property type="entry name" value="WD-repeat_CDT2_adapter"/>
</dbReference>
<protein>
    <submittedName>
        <fullName evidence="8">Uncharacterized protein</fullName>
    </submittedName>
</protein>
<dbReference type="Pfam" id="PF00400">
    <property type="entry name" value="WD40"/>
    <property type="match status" value="2"/>
</dbReference>
<evidence type="ECO:0000256" key="1">
    <source>
        <dbReference type="ARBA" id="ARBA00004906"/>
    </source>
</evidence>
<evidence type="ECO:0000256" key="4">
    <source>
        <dbReference type="ARBA" id="ARBA00022786"/>
    </source>
</evidence>
<keyword evidence="4" id="KW-0833">Ubl conjugation pathway</keyword>
<keyword evidence="3" id="KW-0677">Repeat</keyword>
<dbReference type="SMART" id="SM00320">
    <property type="entry name" value="WD40"/>
    <property type="match status" value="2"/>
</dbReference>
<comment type="pathway">
    <text evidence="1">Protein modification; protein ubiquitination.</text>
</comment>
<feature type="repeat" description="WD" evidence="6">
    <location>
        <begin position="73"/>
        <end position="115"/>
    </location>
</feature>
<dbReference type="InterPro" id="IPR001680">
    <property type="entry name" value="WD40_rpt"/>
</dbReference>
<dbReference type="PROSITE" id="PS50294">
    <property type="entry name" value="WD_REPEATS_REGION"/>
    <property type="match status" value="1"/>
</dbReference>
<gene>
    <name evidence="8" type="ORF">LTRI10_LOCUS4710</name>
</gene>
<sequence>MFLTASCMDNRIYLYNVLQLQKGPVKSFTGCQIESFFVKSVISPDASSILSGSSTGNAYVWQVERPQMDPTVLKGHDGEVTAVDWCQSEEGKIATCADDFTVRVWNAETNYSSSSRSPTSIRRRIMTLPSREQR</sequence>
<dbReference type="SUPFAM" id="SSF50978">
    <property type="entry name" value="WD40 repeat-like"/>
    <property type="match status" value="1"/>
</dbReference>
<proteinExistence type="inferred from homology"/>
<feature type="region of interest" description="Disordered" evidence="7">
    <location>
        <begin position="111"/>
        <end position="134"/>
    </location>
</feature>
<dbReference type="PROSITE" id="PS00678">
    <property type="entry name" value="WD_REPEATS_1"/>
    <property type="match status" value="1"/>
</dbReference>
<dbReference type="GO" id="GO:0030674">
    <property type="term" value="F:protein-macromolecule adaptor activity"/>
    <property type="evidence" value="ECO:0007669"/>
    <property type="project" value="TreeGrafter"/>
</dbReference>
<dbReference type="GO" id="GO:0005634">
    <property type="term" value="C:nucleus"/>
    <property type="evidence" value="ECO:0007669"/>
    <property type="project" value="TreeGrafter"/>
</dbReference>
<evidence type="ECO:0000256" key="6">
    <source>
        <dbReference type="PROSITE-ProRule" id="PRU00221"/>
    </source>
</evidence>
<comment type="similarity">
    <text evidence="5">Belongs to the WD repeat cdt2 family.</text>
</comment>
<organism evidence="8 9">
    <name type="scientific">Linum trigynum</name>
    <dbReference type="NCBI Taxonomy" id="586398"/>
    <lineage>
        <taxon>Eukaryota</taxon>
        <taxon>Viridiplantae</taxon>
        <taxon>Streptophyta</taxon>
        <taxon>Embryophyta</taxon>
        <taxon>Tracheophyta</taxon>
        <taxon>Spermatophyta</taxon>
        <taxon>Magnoliopsida</taxon>
        <taxon>eudicotyledons</taxon>
        <taxon>Gunneridae</taxon>
        <taxon>Pentapetalae</taxon>
        <taxon>rosids</taxon>
        <taxon>fabids</taxon>
        <taxon>Malpighiales</taxon>
        <taxon>Linaceae</taxon>
        <taxon>Linum</taxon>
    </lineage>
</organism>
<dbReference type="InterPro" id="IPR036322">
    <property type="entry name" value="WD40_repeat_dom_sf"/>
</dbReference>
<dbReference type="Proteomes" id="UP001497516">
    <property type="component" value="Chromosome 1"/>
</dbReference>
<dbReference type="PANTHER" id="PTHR22852">
    <property type="entry name" value="LETHAL 2 DENTICLELESS PROTEIN RETINOIC ACID-REGULATED NUCLEAR MATRIX-ASSOCIATED PROTEIN"/>
    <property type="match status" value="1"/>
</dbReference>
<dbReference type="PANTHER" id="PTHR22852:SF0">
    <property type="entry name" value="DENTICLELESS PROTEIN HOMOLOG"/>
    <property type="match status" value="1"/>
</dbReference>
<dbReference type="GO" id="GO:0043161">
    <property type="term" value="P:proteasome-mediated ubiquitin-dependent protein catabolic process"/>
    <property type="evidence" value="ECO:0007669"/>
    <property type="project" value="TreeGrafter"/>
</dbReference>
<dbReference type="InterPro" id="IPR015943">
    <property type="entry name" value="WD40/YVTN_repeat-like_dom_sf"/>
</dbReference>